<dbReference type="InterPro" id="IPR039421">
    <property type="entry name" value="Type_1_exporter"/>
</dbReference>
<dbReference type="Gene3D" id="3.40.50.300">
    <property type="entry name" value="P-loop containing nucleotide triphosphate hydrolases"/>
    <property type="match status" value="1"/>
</dbReference>
<dbReference type="PROSITE" id="PS50893">
    <property type="entry name" value="ABC_TRANSPORTER_2"/>
    <property type="match status" value="1"/>
</dbReference>
<dbReference type="InterPro" id="IPR027417">
    <property type="entry name" value="P-loop_NTPase"/>
</dbReference>
<feature type="domain" description="ABC transmembrane type-1" evidence="9">
    <location>
        <begin position="25"/>
        <end position="311"/>
    </location>
</feature>
<dbReference type="Proteomes" id="UP001147148">
    <property type="component" value="Unassembled WGS sequence"/>
</dbReference>
<evidence type="ECO:0000256" key="4">
    <source>
        <dbReference type="ARBA" id="ARBA00022840"/>
    </source>
</evidence>
<dbReference type="InterPro" id="IPR003439">
    <property type="entry name" value="ABC_transporter-like_ATP-bd"/>
</dbReference>
<evidence type="ECO:0000256" key="5">
    <source>
        <dbReference type="ARBA" id="ARBA00022989"/>
    </source>
</evidence>
<dbReference type="GO" id="GO:0005524">
    <property type="term" value="F:ATP binding"/>
    <property type="evidence" value="ECO:0007669"/>
    <property type="project" value="UniProtKB-KW"/>
</dbReference>
<dbReference type="EMBL" id="JAPDSH010000010">
    <property type="protein sequence ID" value="MDF0480756.1"/>
    <property type="molecule type" value="Genomic_DNA"/>
</dbReference>
<keyword evidence="5 7" id="KW-1133">Transmembrane helix</keyword>
<dbReference type="Gene3D" id="1.20.1560.10">
    <property type="entry name" value="ABC transporter type 1, transmembrane domain"/>
    <property type="match status" value="1"/>
</dbReference>
<feature type="transmembrane region" description="Helical" evidence="7">
    <location>
        <begin position="166"/>
        <end position="185"/>
    </location>
</feature>
<dbReference type="SUPFAM" id="SSF90123">
    <property type="entry name" value="ABC transporter transmembrane region"/>
    <property type="match status" value="1"/>
</dbReference>
<feature type="transmembrane region" description="Helical" evidence="7">
    <location>
        <begin position="65"/>
        <end position="84"/>
    </location>
</feature>
<reference evidence="10" key="1">
    <citation type="submission" date="2022-10" db="EMBL/GenBank/DDBJ databases">
        <title>Vagococcus sp. isolated from poultry meat.</title>
        <authorList>
            <person name="Johansson P."/>
            <person name="Bjorkroth J."/>
        </authorList>
    </citation>
    <scope>NUCLEOTIDE SEQUENCE</scope>
    <source>
        <strain evidence="10">PNs007</strain>
    </source>
</reference>
<proteinExistence type="predicted"/>
<evidence type="ECO:0000259" key="8">
    <source>
        <dbReference type="PROSITE" id="PS50893"/>
    </source>
</evidence>
<keyword evidence="3" id="KW-0547">Nucleotide-binding</keyword>
<organism evidence="10 11">
    <name type="scientific">Vagococcus proximus</name>
    <dbReference type="NCBI Taxonomy" id="2991417"/>
    <lineage>
        <taxon>Bacteria</taxon>
        <taxon>Bacillati</taxon>
        <taxon>Bacillota</taxon>
        <taxon>Bacilli</taxon>
        <taxon>Lactobacillales</taxon>
        <taxon>Enterococcaceae</taxon>
        <taxon>Vagococcus</taxon>
    </lineage>
</organism>
<dbReference type="PANTHER" id="PTHR43394:SF1">
    <property type="entry name" value="ATP-BINDING CASSETTE SUB-FAMILY B MEMBER 10, MITOCHONDRIAL"/>
    <property type="match status" value="1"/>
</dbReference>
<name>A0ABT5X425_9ENTE</name>
<dbReference type="InterPro" id="IPR011527">
    <property type="entry name" value="ABC1_TM_dom"/>
</dbReference>
<feature type="transmembrane region" description="Helical" evidence="7">
    <location>
        <begin position="24"/>
        <end position="45"/>
    </location>
</feature>
<dbReference type="RefSeq" id="WP_275472308.1">
    <property type="nucleotide sequence ID" value="NZ_JAPDSH010000010.1"/>
</dbReference>
<evidence type="ECO:0000313" key="10">
    <source>
        <dbReference type="EMBL" id="MDF0480756.1"/>
    </source>
</evidence>
<feature type="transmembrane region" description="Helical" evidence="7">
    <location>
        <begin position="256"/>
        <end position="274"/>
    </location>
</feature>
<sequence>MKQSTRPSSFKRFLPYLSQYKKEIIGAISLGLLGGAATVMMTYYIGQAIDTMLGVGRVDFKQLVSYLLVLAGLLGVASLSQWGVQLLGNKMAYQSVATLRKESFDHLNHLPVNYYDQHSHGDIISRFTNDLDTVSEACVAIFNNLFSGMTIVLIAFVSMLALSWQLTLIVLIATPLIFLISWLVARSSQKRFASQQRLVGDISGYVNEVIGNQKLVKAFQYEDQSQHQFDKLNHALQIEGQKAQYASSLTNPLSRFIDHLTYVFIGLIGGLLVVKGNTTLTVGMISSFTIYSGQFSKPFIELSGITTQIQTGLAGLDRTFQLLDEPIETEDTPGSLPLEQANGAIEFKHVAFSYTPDNPLIKDLNLSVKPGETIAIVGKTGAGKSTLVNLLMRFYDVSAGDILIDNHSIKDYKRDSLRKAFGMVLQDTWLFDGTVKDNLRLGKPEATDEAIIAGAKSANIHSFIMKLPQDYDTVIGSSGVKISEGQRQLLTIARTMISEPPMLILDEATSSVDTLTEQIIQEGFLKMMTGRTSFVIAHRLSTIRNADKIMVMDQGEVVEIGSHNDLLTIPNGAYSQLYHSQFAK</sequence>
<dbReference type="CDD" id="cd03254">
    <property type="entry name" value="ABCC_Glucan_exporter_like"/>
    <property type="match status" value="1"/>
</dbReference>
<feature type="transmembrane region" description="Helical" evidence="7">
    <location>
        <begin position="137"/>
        <end position="160"/>
    </location>
</feature>
<comment type="subcellular location">
    <subcellularLocation>
        <location evidence="1">Cell membrane</location>
        <topology evidence="1">Multi-pass membrane protein</topology>
    </subcellularLocation>
</comment>
<evidence type="ECO:0000256" key="6">
    <source>
        <dbReference type="ARBA" id="ARBA00023136"/>
    </source>
</evidence>
<keyword evidence="11" id="KW-1185">Reference proteome</keyword>
<keyword evidence="4 10" id="KW-0067">ATP-binding</keyword>
<dbReference type="InterPro" id="IPR036640">
    <property type="entry name" value="ABC1_TM_sf"/>
</dbReference>
<evidence type="ECO:0000256" key="3">
    <source>
        <dbReference type="ARBA" id="ARBA00022741"/>
    </source>
</evidence>
<accession>A0ABT5X425</accession>
<dbReference type="PROSITE" id="PS50929">
    <property type="entry name" value="ABC_TM1F"/>
    <property type="match status" value="1"/>
</dbReference>
<dbReference type="PANTHER" id="PTHR43394">
    <property type="entry name" value="ATP-DEPENDENT PERMEASE MDL1, MITOCHONDRIAL"/>
    <property type="match status" value="1"/>
</dbReference>
<evidence type="ECO:0000256" key="1">
    <source>
        <dbReference type="ARBA" id="ARBA00004651"/>
    </source>
</evidence>
<feature type="domain" description="ABC transporter" evidence="8">
    <location>
        <begin position="345"/>
        <end position="579"/>
    </location>
</feature>
<keyword evidence="6 7" id="KW-0472">Membrane</keyword>
<dbReference type="InterPro" id="IPR003593">
    <property type="entry name" value="AAA+_ATPase"/>
</dbReference>
<evidence type="ECO:0000256" key="7">
    <source>
        <dbReference type="SAM" id="Phobius"/>
    </source>
</evidence>
<dbReference type="CDD" id="cd18547">
    <property type="entry name" value="ABC_6TM_Tm288_like"/>
    <property type="match status" value="1"/>
</dbReference>
<dbReference type="SMART" id="SM00382">
    <property type="entry name" value="AAA"/>
    <property type="match status" value="1"/>
</dbReference>
<protein>
    <submittedName>
        <fullName evidence="10">ABC transporter ATP-binding protein/permease</fullName>
    </submittedName>
</protein>
<dbReference type="Pfam" id="PF00664">
    <property type="entry name" value="ABC_membrane"/>
    <property type="match status" value="1"/>
</dbReference>
<gene>
    <name evidence="10" type="ORF">OL233_10750</name>
</gene>
<dbReference type="SUPFAM" id="SSF52540">
    <property type="entry name" value="P-loop containing nucleoside triphosphate hydrolases"/>
    <property type="match status" value="1"/>
</dbReference>
<dbReference type="Pfam" id="PF00005">
    <property type="entry name" value="ABC_tran"/>
    <property type="match status" value="1"/>
</dbReference>
<evidence type="ECO:0000256" key="2">
    <source>
        <dbReference type="ARBA" id="ARBA00022692"/>
    </source>
</evidence>
<comment type="caution">
    <text evidence="10">The sequence shown here is derived from an EMBL/GenBank/DDBJ whole genome shotgun (WGS) entry which is preliminary data.</text>
</comment>
<evidence type="ECO:0000313" key="11">
    <source>
        <dbReference type="Proteomes" id="UP001147148"/>
    </source>
</evidence>
<evidence type="ECO:0000259" key="9">
    <source>
        <dbReference type="PROSITE" id="PS50929"/>
    </source>
</evidence>
<keyword evidence="2 7" id="KW-0812">Transmembrane</keyword>